<dbReference type="PhylomeDB" id="Q55635"/>
<evidence type="ECO:0000256" key="2">
    <source>
        <dbReference type="SAM" id="Coils"/>
    </source>
</evidence>
<feature type="domain" description="Glycosyltransferase subfamily 4-like N-terminal" evidence="4">
    <location>
        <begin position="53"/>
        <end position="162"/>
    </location>
</feature>
<dbReference type="InterPro" id="IPR028098">
    <property type="entry name" value="Glyco_trans_4-like_N"/>
</dbReference>
<dbReference type="InterPro" id="IPR001296">
    <property type="entry name" value="Glyco_trans_1"/>
</dbReference>
<gene>
    <name evidence="5" type="primary">rfbW</name>
</gene>
<protein>
    <submittedName>
        <fullName evidence="5">Mannosyl transferase</fullName>
    </submittedName>
</protein>
<proteinExistence type="predicted"/>
<dbReference type="STRING" id="1148.gene:10499644"/>
<reference evidence="5 6" key="2">
    <citation type="journal article" date="1996" name="DNA Res.">
        <title>Sequence analysis of the genome of the unicellular cyanobacterium Synechocystis sp. strain PCC6803. II. Sequence determination of the entire genome and assignment of potential protein-coding regions.</title>
        <authorList>
            <person name="Kaneko T."/>
            <person name="Sato S."/>
            <person name="Kotani H."/>
            <person name="Tanaka A."/>
            <person name="Asamizu E."/>
            <person name="Nakamura Y."/>
            <person name="Miyajima N."/>
            <person name="Hirosawa M."/>
            <person name="Sugiura M."/>
            <person name="Sasamoto S."/>
            <person name="Kimura T."/>
            <person name="Hosouchi T."/>
            <person name="Matsuno A."/>
            <person name="Muraki A."/>
            <person name="Nakazaki N."/>
            <person name="Naruo K."/>
            <person name="Okumura S."/>
            <person name="Shimpo S."/>
            <person name="Takeuchi C."/>
            <person name="Wada T."/>
            <person name="Watanabe A."/>
            <person name="Yamada M."/>
            <person name="Yasuda M."/>
            <person name="Tabata S."/>
        </authorList>
    </citation>
    <scope>NUCLEOTIDE SEQUENCE [LARGE SCALE GENOMIC DNA]</scope>
    <source>
        <strain evidence="6">ATCC 27184 / PCC 6803 / Kazusa</strain>
    </source>
</reference>
<dbReference type="InParanoid" id="Q55635"/>
<dbReference type="eggNOG" id="COG0438">
    <property type="taxonomic scope" value="Bacteria"/>
</dbReference>
<dbReference type="CAZy" id="GT4">
    <property type="family name" value="Glycosyltransferase Family 4"/>
</dbReference>
<evidence type="ECO:0000256" key="1">
    <source>
        <dbReference type="ARBA" id="ARBA00022679"/>
    </source>
</evidence>
<dbReference type="KEGG" id="syn:slr0344"/>
<dbReference type="PANTHER" id="PTHR46401:SF2">
    <property type="entry name" value="GLYCOSYLTRANSFERASE WBBK-RELATED"/>
    <property type="match status" value="1"/>
</dbReference>
<dbReference type="PANTHER" id="PTHR46401">
    <property type="entry name" value="GLYCOSYLTRANSFERASE WBBK-RELATED"/>
    <property type="match status" value="1"/>
</dbReference>
<sequence length="473" mass="54301">MKIVIDGIFFHIANTGIARVWRSVLAQWCDSGFIENIILIDRGHTAPQLQGAQYYHLPTFNYQEEALFSTKLQEICDQFHADLFISTYYTTPLSTPSLLMIHDMIPEVMGWDLREFWWREKNYAILYANQYIAVSNNTAQDLMRFYPEVQPSRITVIHNGVDKGFHPAESREISGIKTKFAINASYLLLVGTHLGANQYKNGTILFEALKHWQSPEKLTIVCVGGNVDLQREMPSLPNNVDICLIRPTDEELKALYSGAIALVYPSLYEGFGLPILEAMACGCPVITCHNSSLPEVGKDAVIYIDGQNKREMIEALEKVQNQAIRNELITKGKERAKKFPWSTTAGKISDLCLEIIADTKNKAEKNNFISLWQDFRQCQVQEYQYSSMAETIQAKNIAVNDLVCHLENEIENNNYVIAHLQTENQQLQDSIDKLNWQIEELLNTKKTLKRLCRKVLKKLFRLKLDTDKRYRDH</sequence>
<dbReference type="CDD" id="cd03809">
    <property type="entry name" value="GT4_MtfB-like"/>
    <property type="match status" value="1"/>
</dbReference>
<keyword evidence="2" id="KW-0175">Coiled coil</keyword>
<reference evidence="5 6" key="1">
    <citation type="journal article" date="1995" name="DNA Res.">
        <title>Sequence analysis of the genome of the unicellular cyanobacterium Synechocystis sp. strain PCC6803. I. Sequence features in the 1 Mb region from map positions 64% to 92% of the genome.</title>
        <authorList>
            <person name="Kaneko T."/>
            <person name="Tanaka A."/>
            <person name="Sato S."/>
            <person name="Kotani H."/>
            <person name="Sazuka T."/>
            <person name="Miyajima N."/>
            <person name="Sugiura M."/>
            <person name="Tabata S."/>
        </authorList>
    </citation>
    <scope>NUCLEOTIDE SEQUENCE [LARGE SCALE GENOMIC DNA]</scope>
    <source>
        <strain evidence="6">ATCC 27184 / PCC 6803 / Kazusa</strain>
    </source>
</reference>
<dbReference type="PIR" id="S76299">
    <property type="entry name" value="S76299"/>
</dbReference>
<dbReference type="Pfam" id="PF00534">
    <property type="entry name" value="Glycos_transf_1"/>
    <property type="match status" value="1"/>
</dbReference>
<evidence type="ECO:0000313" key="5">
    <source>
        <dbReference type="EMBL" id="BAA10151.1"/>
    </source>
</evidence>
<accession>Q55635</accession>
<dbReference type="EnsemblBacteria" id="BAA10151">
    <property type="protein sequence ID" value="BAA10151"/>
    <property type="gene ID" value="BAA10151"/>
</dbReference>
<dbReference type="Proteomes" id="UP000001425">
    <property type="component" value="Chromosome"/>
</dbReference>
<dbReference type="SUPFAM" id="SSF53756">
    <property type="entry name" value="UDP-Glycosyltransferase/glycogen phosphorylase"/>
    <property type="match status" value="1"/>
</dbReference>
<feature type="domain" description="Glycosyl transferase family 1" evidence="3">
    <location>
        <begin position="198"/>
        <end position="334"/>
    </location>
</feature>
<keyword evidence="1 5" id="KW-0808">Transferase</keyword>
<dbReference type="EMBL" id="BA000022">
    <property type="protein sequence ID" value="BAA10151.1"/>
    <property type="molecule type" value="Genomic_DNA"/>
</dbReference>
<evidence type="ECO:0000313" key="6">
    <source>
        <dbReference type="Proteomes" id="UP000001425"/>
    </source>
</evidence>
<organism evidence="5 6">
    <name type="scientific">Synechocystis sp. (strain ATCC 27184 / PCC 6803 / Kazusa)</name>
    <dbReference type="NCBI Taxonomy" id="1111708"/>
    <lineage>
        <taxon>Bacteria</taxon>
        <taxon>Bacillati</taxon>
        <taxon>Cyanobacteriota</taxon>
        <taxon>Cyanophyceae</taxon>
        <taxon>Synechococcales</taxon>
        <taxon>Merismopediaceae</taxon>
        <taxon>Synechocystis</taxon>
    </lineage>
</organism>
<keyword evidence="6" id="KW-1185">Reference proteome</keyword>
<dbReference type="GO" id="GO:0016757">
    <property type="term" value="F:glycosyltransferase activity"/>
    <property type="evidence" value="ECO:0007669"/>
    <property type="project" value="InterPro"/>
</dbReference>
<dbReference type="PaxDb" id="1148-1001524"/>
<dbReference type="AlphaFoldDB" id="Q55635"/>
<evidence type="ECO:0000259" key="4">
    <source>
        <dbReference type="Pfam" id="PF13439"/>
    </source>
</evidence>
<dbReference type="Gene3D" id="3.40.50.2000">
    <property type="entry name" value="Glycogen Phosphorylase B"/>
    <property type="match status" value="2"/>
</dbReference>
<evidence type="ECO:0000259" key="3">
    <source>
        <dbReference type="Pfam" id="PF00534"/>
    </source>
</evidence>
<name>Q55635_SYNY3</name>
<feature type="coiled-coil region" evidence="2">
    <location>
        <begin position="417"/>
        <end position="458"/>
    </location>
</feature>
<dbReference type="Pfam" id="PF13439">
    <property type="entry name" value="Glyco_transf_4"/>
    <property type="match status" value="1"/>
</dbReference>